<dbReference type="EMBL" id="BART01034190">
    <property type="protein sequence ID" value="GAH15406.1"/>
    <property type="molecule type" value="Genomic_DNA"/>
</dbReference>
<gene>
    <name evidence="1" type="ORF">S01H4_58516</name>
</gene>
<reference evidence="1" key="1">
    <citation type="journal article" date="2014" name="Front. Microbiol.">
        <title>High frequency of phylogenetically diverse reductive dehalogenase-homologous genes in deep subseafloor sedimentary metagenomes.</title>
        <authorList>
            <person name="Kawai M."/>
            <person name="Futagami T."/>
            <person name="Toyoda A."/>
            <person name="Takaki Y."/>
            <person name="Nishi S."/>
            <person name="Hori S."/>
            <person name="Arai W."/>
            <person name="Tsubouchi T."/>
            <person name="Morono Y."/>
            <person name="Uchiyama I."/>
            <person name="Ito T."/>
            <person name="Fujiyama A."/>
            <person name="Inagaki F."/>
            <person name="Takami H."/>
        </authorList>
    </citation>
    <scope>NUCLEOTIDE SEQUENCE</scope>
    <source>
        <strain evidence="1">Expedition CK06-06</strain>
    </source>
</reference>
<evidence type="ECO:0000313" key="1">
    <source>
        <dbReference type="EMBL" id="GAH15406.1"/>
    </source>
</evidence>
<name>X1D3U8_9ZZZZ</name>
<proteinExistence type="predicted"/>
<feature type="non-terminal residue" evidence="1">
    <location>
        <position position="46"/>
    </location>
</feature>
<accession>X1D3U8</accession>
<comment type="caution">
    <text evidence="1">The sequence shown here is derived from an EMBL/GenBank/DDBJ whole genome shotgun (WGS) entry which is preliminary data.</text>
</comment>
<sequence length="46" mass="4858">MTLDVTTGVLEWTPTGEQGGLKSVTVRGVNEGGTTDLTFNVNTLFT</sequence>
<protein>
    <submittedName>
        <fullName evidence="1">Uncharacterized protein</fullName>
    </submittedName>
</protein>
<organism evidence="1">
    <name type="scientific">marine sediment metagenome</name>
    <dbReference type="NCBI Taxonomy" id="412755"/>
    <lineage>
        <taxon>unclassified sequences</taxon>
        <taxon>metagenomes</taxon>
        <taxon>ecological metagenomes</taxon>
    </lineage>
</organism>
<dbReference type="Gene3D" id="2.60.40.10">
    <property type="entry name" value="Immunoglobulins"/>
    <property type="match status" value="1"/>
</dbReference>
<dbReference type="AlphaFoldDB" id="X1D3U8"/>
<dbReference type="InterPro" id="IPR013783">
    <property type="entry name" value="Ig-like_fold"/>
</dbReference>